<dbReference type="AlphaFoldDB" id="A0A1B7TKA6"/>
<dbReference type="Proteomes" id="UP000092321">
    <property type="component" value="Unassembled WGS sequence"/>
</dbReference>
<name>A0A1B7TKA6_9ASCO</name>
<evidence type="ECO:0000313" key="3">
    <source>
        <dbReference type="EMBL" id="OBA29181.1"/>
    </source>
</evidence>
<evidence type="ECO:0000313" key="4">
    <source>
        <dbReference type="Proteomes" id="UP000092321"/>
    </source>
</evidence>
<sequence>MIQTTTLRLLPSKLEALSKRDSSCTGSSQESIILGVLIPVAVIVILFSGIFIHLKQKAKREQAELEADPHFDGNLEFYEYDTPQIANTFNQVNNDSLIGKDNSLDYEKEGDYQNKLQQSPFNQPQGKQTFENNNNKTTNYNPFE</sequence>
<reference evidence="4" key="1">
    <citation type="journal article" date="2016" name="Proc. Natl. Acad. Sci. U.S.A.">
        <title>Comparative genomics of biotechnologically important yeasts.</title>
        <authorList>
            <person name="Riley R."/>
            <person name="Haridas S."/>
            <person name="Wolfe K.H."/>
            <person name="Lopes M.R."/>
            <person name="Hittinger C.T."/>
            <person name="Goeker M."/>
            <person name="Salamov A.A."/>
            <person name="Wisecaver J.H."/>
            <person name="Long T.M."/>
            <person name="Calvey C.H."/>
            <person name="Aerts A.L."/>
            <person name="Barry K.W."/>
            <person name="Choi C."/>
            <person name="Clum A."/>
            <person name="Coughlan A.Y."/>
            <person name="Deshpande S."/>
            <person name="Douglass A.P."/>
            <person name="Hanson S.J."/>
            <person name="Klenk H.-P."/>
            <person name="LaButti K.M."/>
            <person name="Lapidus A."/>
            <person name="Lindquist E.A."/>
            <person name="Lipzen A.M."/>
            <person name="Meier-Kolthoff J.P."/>
            <person name="Ohm R.A."/>
            <person name="Otillar R.P."/>
            <person name="Pangilinan J.L."/>
            <person name="Peng Y."/>
            <person name="Rokas A."/>
            <person name="Rosa C.A."/>
            <person name="Scheuner C."/>
            <person name="Sibirny A.A."/>
            <person name="Slot J.C."/>
            <person name="Stielow J.B."/>
            <person name="Sun H."/>
            <person name="Kurtzman C.P."/>
            <person name="Blackwell M."/>
            <person name="Grigoriev I.V."/>
            <person name="Jeffries T.W."/>
        </authorList>
    </citation>
    <scope>NUCLEOTIDE SEQUENCE [LARGE SCALE GENOMIC DNA]</scope>
    <source>
        <strain evidence="4">NRRL Y-1626</strain>
    </source>
</reference>
<organism evidence="3 4">
    <name type="scientific">Hanseniaspora valbyensis NRRL Y-1626</name>
    <dbReference type="NCBI Taxonomy" id="766949"/>
    <lineage>
        <taxon>Eukaryota</taxon>
        <taxon>Fungi</taxon>
        <taxon>Dikarya</taxon>
        <taxon>Ascomycota</taxon>
        <taxon>Saccharomycotina</taxon>
        <taxon>Saccharomycetes</taxon>
        <taxon>Saccharomycodales</taxon>
        <taxon>Saccharomycodaceae</taxon>
        <taxon>Hanseniaspora</taxon>
    </lineage>
</organism>
<keyword evidence="2" id="KW-0812">Transmembrane</keyword>
<gene>
    <name evidence="3" type="ORF">HANVADRAFT_4922</name>
</gene>
<feature type="transmembrane region" description="Helical" evidence="2">
    <location>
        <begin position="32"/>
        <end position="52"/>
    </location>
</feature>
<accession>A0A1B7TKA6</accession>
<protein>
    <submittedName>
        <fullName evidence="3">Uncharacterized protein</fullName>
    </submittedName>
</protein>
<feature type="compositionally biased region" description="Polar residues" evidence="1">
    <location>
        <begin position="114"/>
        <end position="131"/>
    </location>
</feature>
<evidence type="ECO:0000256" key="1">
    <source>
        <dbReference type="SAM" id="MobiDB-lite"/>
    </source>
</evidence>
<keyword evidence="4" id="KW-1185">Reference proteome</keyword>
<evidence type="ECO:0000256" key="2">
    <source>
        <dbReference type="SAM" id="Phobius"/>
    </source>
</evidence>
<comment type="caution">
    <text evidence="3">The sequence shown here is derived from an EMBL/GenBank/DDBJ whole genome shotgun (WGS) entry which is preliminary data.</text>
</comment>
<keyword evidence="2" id="KW-1133">Transmembrane helix</keyword>
<feature type="compositionally biased region" description="Low complexity" evidence="1">
    <location>
        <begin position="132"/>
        <end position="144"/>
    </location>
</feature>
<proteinExistence type="predicted"/>
<dbReference type="InterPro" id="IPR014805">
    <property type="entry name" value="SKG6/TOS2-like"/>
</dbReference>
<dbReference type="Pfam" id="PF08693">
    <property type="entry name" value="SKG6"/>
    <property type="match status" value="1"/>
</dbReference>
<keyword evidence="2" id="KW-0472">Membrane</keyword>
<dbReference type="OrthoDB" id="3973224at2759"/>
<dbReference type="EMBL" id="LXPE01000001">
    <property type="protein sequence ID" value="OBA29181.1"/>
    <property type="molecule type" value="Genomic_DNA"/>
</dbReference>
<feature type="region of interest" description="Disordered" evidence="1">
    <location>
        <begin position="108"/>
        <end position="144"/>
    </location>
</feature>